<comment type="caution">
    <text evidence="1">The sequence shown here is derived from an EMBL/GenBank/DDBJ whole genome shotgun (WGS) entry which is preliminary data.</text>
</comment>
<dbReference type="Proteomes" id="UP000554286">
    <property type="component" value="Unassembled WGS sequence"/>
</dbReference>
<proteinExistence type="predicted"/>
<keyword evidence="2" id="KW-1185">Reference proteome</keyword>
<evidence type="ECO:0000313" key="1">
    <source>
        <dbReference type="EMBL" id="MBB4268102.1"/>
    </source>
</evidence>
<sequence length="369" mass="38646">MSDGPVINMSATPPPDVVEALDYEAILARMRTETKTALAAALPDWDPELESDPLVILLQRWAYGELVLRARINDAARAVLLATATGADLDNLAALVNTVRLTVVPADPDATPPTGAVMETDAALRGRVQLAWEGLNTAGPVGAYRYHALAADGRVRDAAIVSPTPGDVVVTILGHDGDGAVTERETVTDRPVTLTGDTATLEGEAITGLTVTGAEPETDYRWDPETNTLTRIPGGVIPPGGTVAVTYECAGVLAIVAARLRDDDVRPLTDRVTVQSATIVPYTVEARLWLYDGPASAPVLGTAVQELADTVAARHALGHDVTRSALFAALHRPGVQRVELIEPAADIVIGPGEAAYCVDIAVTVGGRDV</sequence>
<dbReference type="RefSeq" id="WP_184048694.1">
    <property type="nucleotide sequence ID" value="NZ_JACIGK010000050.1"/>
</dbReference>
<dbReference type="PANTHER" id="PTHR35862">
    <property type="entry name" value="FELS-2 PROPHAGE PROTEIN"/>
    <property type="match status" value="1"/>
</dbReference>
<name>A0A7W6RGM7_9PROT</name>
<gene>
    <name evidence="1" type="ORF">GGD89_003757</name>
</gene>
<evidence type="ECO:0000313" key="2">
    <source>
        <dbReference type="Proteomes" id="UP000554286"/>
    </source>
</evidence>
<dbReference type="PANTHER" id="PTHR35862:SF1">
    <property type="entry name" value="FELS-2 PROPHAGE PROTEIN"/>
    <property type="match status" value="1"/>
</dbReference>
<accession>A0A7W6RGM7</accession>
<reference evidence="1 2" key="1">
    <citation type="submission" date="2020-08" db="EMBL/GenBank/DDBJ databases">
        <title>Genome sequencing of Purple Non-Sulfur Bacteria from various extreme environments.</title>
        <authorList>
            <person name="Mayer M."/>
        </authorList>
    </citation>
    <scope>NUCLEOTIDE SEQUENCE [LARGE SCALE GENOMIC DNA]</scope>
    <source>
        <strain evidence="1 2">JA131</strain>
    </source>
</reference>
<dbReference type="InterPro" id="IPR052726">
    <property type="entry name" value="Phage_Baseplate_Hub"/>
</dbReference>
<organism evidence="1 2">
    <name type="scientific">Roseospira visakhapatnamensis</name>
    <dbReference type="NCBI Taxonomy" id="390880"/>
    <lineage>
        <taxon>Bacteria</taxon>
        <taxon>Pseudomonadati</taxon>
        <taxon>Pseudomonadota</taxon>
        <taxon>Alphaproteobacteria</taxon>
        <taxon>Rhodospirillales</taxon>
        <taxon>Rhodospirillaceae</taxon>
        <taxon>Roseospira</taxon>
    </lineage>
</organism>
<dbReference type="PIRSF" id="PIRSF020481">
    <property type="entry name" value="BAP"/>
    <property type="match status" value="1"/>
</dbReference>
<protein>
    <submittedName>
        <fullName evidence="1">Phage-related baseplate assembly protein</fullName>
    </submittedName>
</protein>
<dbReference type="AlphaFoldDB" id="A0A7W6RGM7"/>
<dbReference type="EMBL" id="JACIGK010000050">
    <property type="protein sequence ID" value="MBB4268102.1"/>
    <property type="molecule type" value="Genomic_DNA"/>
</dbReference>
<dbReference type="InterPro" id="IPR014507">
    <property type="entry name" value="Baseplate_assembly_J_pred"/>
</dbReference>